<dbReference type="InterPro" id="IPR012337">
    <property type="entry name" value="RNaseH-like_sf"/>
</dbReference>
<evidence type="ECO:0000259" key="1">
    <source>
        <dbReference type="PROSITE" id="PS50994"/>
    </source>
</evidence>
<accession>A0ABV0FWK4</accession>
<organism evidence="2 3">
    <name type="scientific">Roseateles paludis</name>
    <dbReference type="NCBI Taxonomy" id="3145238"/>
    <lineage>
        <taxon>Bacteria</taxon>
        <taxon>Pseudomonadati</taxon>
        <taxon>Pseudomonadota</taxon>
        <taxon>Betaproteobacteria</taxon>
        <taxon>Burkholderiales</taxon>
        <taxon>Sphaerotilaceae</taxon>
        <taxon>Roseateles</taxon>
    </lineage>
</organism>
<dbReference type="Pfam" id="PF09299">
    <property type="entry name" value="Mu-transpos_C"/>
    <property type="match status" value="1"/>
</dbReference>
<keyword evidence="3" id="KW-1185">Reference proteome</keyword>
<dbReference type="InterPro" id="IPR015378">
    <property type="entry name" value="Transposase-like_Mu_C"/>
</dbReference>
<dbReference type="RefSeq" id="WP_347702880.1">
    <property type="nucleotide sequence ID" value="NZ_JBDPZD010000001.1"/>
</dbReference>
<protein>
    <submittedName>
        <fullName evidence="2">Transposase family protein</fullName>
    </submittedName>
</protein>
<dbReference type="EMBL" id="JBDPZD010000001">
    <property type="protein sequence ID" value="MEO3690045.1"/>
    <property type="molecule type" value="Genomic_DNA"/>
</dbReference>
<sequence length="919" mass="104758">MNINQSTNPEDESHHYRPGLLAQLWAHLDRLNVSQELRTYIREAINEPSRRVRSTPKSMSGRYQSRKMGVSIGFESATLELPAIIEMEYDDDVLFFLDQPPARKVTYRRHGRRRGHLYTPDFLVVRRTGIEIIECKRQEVVDLRAGNDPEYYAFLDGLWVCPPAQAAAGELGARHELWTEHHFNPIVLNNMMFLGRYLDCARDIPGYDTALAQVMTVVNCLARVSIDSLLEKSPDSVTADHLYLAIGRGDVVIDWQAAPIRNGEHCYLYRDEDTLRSYRACDQNADAPRGLIAADSAPAEIVIAPGQSVIWDGQPWRIVSVGASQAMVECNGRSEEFPLDVLHDLARRGKLMAADGDTSSTKSQNYVDAVIRRSRRTDLEEANRRMDVIRPFLMSRRASPQGRTVRRYLSQYKDAQRLHGNGYVGLIPRVSASGSRTPKIVKAVVDLVMDVVKKHLLNPDNVRVKTAWGFLHDLCKEKALPTPSYKWFVRFVRRLPAYQLVNARGGAKLAYNLEARVGTTELALAMAPDRIWQRAHIDHTLVDLETMFPGSTDNAGRVWATLMLDHHSRRVLACFLSYEPPSYRSVMGVIRDCVRRWGRLPESLMLDGGKEFQGLWLQALCSRYHVNLQYRPPCKPRFGAQVERFIGTLNTNLIHFLKGNTQLRKNVRQMTKAVDPDRFAIWSFSELCDLIEEYLFEVYDNLKHRELLASPRTTFERSRTLSGHREIHVVPYNRNFVLATCPSPRKGTARVQGDGVKINYLYYSSPGFQAYLGRDVEVRYDPGNLGVAYAFVSGEWVRLTCTRHAKLVWGLTERQLQAFTTEWRKQRSDVEKERLTDSTLIQFLKKVYDQQTVLVARRQAAEERQRLLAAGALPEDWDEEGLPYDAGGSDFPLPDEAHDQIGPAKPIGKGIVIKPMEFF</sequence>
<dbReference type="PROSITE" id="PS50994">
    <property type="entry name" value="INTEGRASE"/>
    <property type="match status" value="1"/>
</dbReference>
<proteinExistence type="predicted"/>
<gene>
    <name evidence="2" type="ORF">ABDJ85_01100</name>
</gene>
<feature type="domain" description="Integrase catalytic" evidence="1">
    <location>
        <begin position="524"/>
        <end position="719"/>
    </location>
</feature>
<evidence type="ECO:0000313" key="3">
    <source>
        <dbReference type="Proteomes" id="UP001495147"/>
    </source>
</evidence>
<evidence type="ECO:0000313" key="2">
    <source>
        <dbReference type="EMBL" id="MEO3690045.1"/>
    </source>
</evidence>
<dbReference type="InterPro" id="IPR001584">
    <property type="entry name" value="Integrase_cat-core"/>
</dbReference>
<dbReference type="SUPFAM" id="SSF53098">
    <property type="entry name" value="Ribonuclease H-like"/>
    <property type="match status" value="1"/>
</dbReference>
<comment type="caution">
    <text evidence="2">The sequence shown here is derived from an EMBL/GenBank/DDBJ whole genome shotgun (WGS) entry which is preliminary data.</text>
</comment>
<dbReference type="InterPro" id="IPR036397">
    <property type="entry name" value="RNaseH_sf"/>
</dbReference>
<dbReference type="Gene3D" id="3.30.420.10">
    <property type="entry name" value="Ribonuclease H-like superfamily/Ribonuclease H"/>
    <property type="match status" value="1"/>
</dbReference>
<dbReference type="Proteomes" id="UP001495147">
    <property type="component" value="Unassembled WGS sequence"/>
</dbReference>
<name>A0ABV0FWK4_9BURK</name>
<reference evidence="2 3" key="1">
    <citation type="submission" date="2024-05" db="EMBL/GenBank/DDBJ databases">
        <title>Roseateles sp. DJS-2-20 16S ribosomal RNA gene Genome sequencing and assembly.</title>
        <authorList>
            <person name="Woo H."/>
        </authorList>
    </citation>
    <scope>NUCLEOTIDE SEQUENCE [LARGE SCALE GENOMIC DNA]</scope>
    <source>
        <strain evidence="2 3">DJS-2-20</strain>
    </source>
</reference>